<dbReference type="EMBL" id="BAAAPO010000043">
    <property type="protein sequence ID" value="GAA1803110.1"/>
    <property type="molecule type" value="Genomic_DNA"/>
</dbReference>
<keyword evidence="2" id="KW-0472">Membrane</keyword>
<feature type="transmembrane region" description="Helical" evidence="2">
    <location>
        <begin position="135"/>
        <end position="154"/>
    </location>
</feature>
<dbReference type="Pfam" id="PF22564">
    <property type="entry name" value="HAAS"/>
    <property type="match status" value="1"/>
</dbReference>
<feature type="transmembrane region" description="Helical" evidence="2">
    <location>
        <begin position="188"/>
        <end position="206"/>
    </location>
</feature>
<proteinExistence type="predicted"/>
<gene>
    <name evidence="3" type="ORF">GCM10009811_28460</name>
</gene>
<evidence type="ECO:0000256" key="1">
    <source>
        <dbReference type="SAM" id="MobiDB-lite"/>
    </source>
</evidence>
<evidence type="ECO:0008006" key="5">
    <source>
        <dbReference type="Google" id="ProtNLM"/>
    </source>
</evidence>
<sequence>MDTTHPLITDYLDRLRRAAVGLPETDARELAADIEEHFRAATDGRAISEAEVRTLIDRLGPPEDLVAATAPPTTAPTTEPAAQPRREWEATTVAMLLAAEVLILTILLIPIGLVVWVIGLVFLARCHRWTSSQRLRAGLVLGSGVPVALLALVASGMATFRSVSQACSVDAAGVEHCTGAPSSGPAAWVPWILAALGIGYAVLQIVTARRLLAAVGEHGPRPKGLRLR</sequence>
<reference evidence="3 4" key="1">
    <citation type="journal article" date="2019" name="Int. J. Syst. Evol. Microbiol.">
        <title>The Global Catalogue of Microorganisms (GCM) 10K type strain sequencing project: providing services to taxonomists for standard genome sequencing and annotation.</title>
        <authorList>
            <consortium name="The Broad Institute Genomics Platform"/>
            <consortium name="The Broad Institute Genome Sequencing Center for Infectious Disease"/>
            <person name="Wu L."/>
            <person name="Ma J."/>
        </authorList>
    </citation>
    <scope>NUCLEOTIDE SEQUENCE [LARGE SCALE GENOMIC DNA]</scope>
    <source>
        <strain evidence="3 4">JCM 15592</strain>
    </source>
</reference>
<organism evidence="3 4">
    <name type="scientific">Nostocoides veronense</name>
    <dbReference type="NCBI Taxonomy" id="330836"/>
    <lineage>
        <taxon>Bacteria</taxon>
        <taxon>Bacillati</taxon>
        <taxon>Actinomycetota</taxon>
        <taxon>Actinomycetes</taxon>
        <taxon>Micrococcales</taxon>
        <taxon>Intrasporangiaceae</taxon>
        <taxon>Nostocoides</taxon>
    </lineage>
</organism>
<dbReference type="RefSeq" id="WP_344086823.1">
    <property type="nucleotide sequence ID" value="NZ_BAAAPO010000043.1"/>
</dbReference>
<feature type="transmembrane region" description="Helical" evidence="2">
    <location>
        <begin position="101"/>
        <end position="123"/>
    </location>
</feature>
<evidence type="ECO:0000313" key="3">
    <source>
        <dbReference type="EMBL" id="GAA1803110.1"/>
    </source>
</evidence>
<evidence type="ECO:0000256" key="2">
    <source>
        <dbReference type="SAM" id="Phobius"/>
    </source>
</evidence>
<keyword evidence="4" id="KW-1185">Reference proteome</keyword>
<dbReference type="Proteomes" id="UP001499938">
    <property type="component" value="Unassembled WGS sequence"/>
</dbReference>
<accession>A0ABN2LY96</accession>
<feature type="compositionally biased region" description="Low complexity" evidence="1">
    <location>
        <begin position="67"/>
        <end position="83"/>
    </location>
</feature>
<name>A0ABN2LY96_9MICO</name>
<protein>
    <recommendedName>
        <fullName evidence="5">DUF1700 domain-containing protein</fullName>
    </recommendedName>
</protein>
<feature type="region of interest" description="Disordered" evidence="1">
    <location>
        <begin position="66"/>
        <end position="85"/>
    </location>
</feature>
<evidence type="ECO:0000313" key="4">
    <source>
        <dbReference type="Proteomes" id="UP001499938"/>
    </source>
</evidence>
<keyword evidence="2" id="KW-0812">Transmembrane</keyword>
<keyword evidence="2" id="KW-1133">Transmembrane helix</keyword>
<comment type="caution">
    <text evidence="3">The sequence shown here is derived from an EMBL/GenBank/DDBJ whole genome shotgun (WGS) entry which is preliminary data.</text>
</comment>